<evidence type="ECO:0000313" key="9">
    <source>
        <dbReference type="EMBL" id="KAK3610707.1"/>
    </source>
</evidence>
<dbReference type="NCBIfam" id="TIGR01767">
    <property type="entry name" value="MTRK"/>
    <property type="match status" value="1"/>
</dbReference>
<evidence type="ECO:0000256" key="4">
    <source>
        <dbReference type="ARBA" id="ARBA00022679"/>
    </source>
</evidence>
<evidence type="ECO:0000256" key="6">
    <source>
        <dbReference type="ARBA" id="ARBA00022777"/>
    </source>
</evidence>
<dbReference type="AlphaFoldDB" id="A0AAE0TI13"/>
<keyword evidence="6" id="KW-0418">Kinase</keyword>
<keyword evidence="5" id="KW-0547">Nucleotide-binding</keyword>
<dbReference type="SUPFAM" id="SSF56112">
    <property type="entry name" value="Protein kinase-like (PK-like)"/>
    <property type="match status" value="1"/>
</dbReference>
<evidence type="ECO:0000313" key="10">
    <source>
        <dbReference type="Proteomes" id="UP001195483"/>
    </source>
</evidence>
<evidence type="ECO:0000256" key="5">
    <source>
        <dbReference type="ARBA" id="ARBA00022741"/>
    </source>
</evidence>
<comment type="caution">
    <text evidence="9">The sequence shown here is derived from an EMBL/GenBank/DDBJ whole genome shotgun (WGS) entry which is preliminary data.</text>
</comment>
<dbReference type="PANTHER" id="PTHR34273">
    <property type="entry name" value="METHYLTHIORIBOSE KINASE"/>
    <property type="match status" value="1"/>
</dbReference>
<dbReference type="GO" id="GO:0005524">
    <property type="term" value="F:ATP binding"/>
    <property type="evidence" value="ECO:0007669"/>
    <property type="project" value="UniProtKB-KW"/>
</dbReference>
<dbReference type="EC" id="2.7.1.100" evidence="3"/>
<dbReference type="EMBL" id="JAEAOA010001692">
    <property type="protein sequence ID" value="KAK3610707.1"/>
    <property type="molecule type" value="Genomic_DNA"/>
</dbReference>
<organism evidence="9 10">
    <name type="scientific">Potamilus streckersoni</name>
    <dbReference type="NCBI Taxonomy" id="2493646"/>
    <lineage>
        <taxon>Eukaryota</taxon>
        <taxon>Metazoa</taxon>
        <taxon>Spiralia</taxon>
        <taxon>Lophotrochozoa</taxon>
        <taxon>Mollusca</taxon>
        <taxon>Bivalvia</taxon>
        <taxon>Autobranchia</taxon>
        <taxon>Heteroconchia</taxon>
        <taxon>Palaeoheterodonta</taxon>
        <taxon>Unionida</taxon>
        <taxon>Unionoidea</taxon>
        <taxon>Unionidae</taxon>
        <taxon>Ambleminae</taxon>
        <taxon>Lampsilini</taxon>
        <taxon>Potamilus</taxon>
    </lineage>
</organism>
<dbReference type="InterPro" id="IPR009212">
    <property type="entry name" value="Methylthioribose_kinase"/>
</dbReference>
<evidence type="ECO:0000256" key="3">
    <source>
        <dbReference type="ARBA" id="ARBA00012128"/>
    </source>
</evidence>
<accession>A0AAE0TI13</accession>
<dbReference type="GO" id="GO:0046522">
    <property type="term" value="F:S-methyl-5-thioribose kinase activity"/>
    <property type="evidence" value="ECO:0007669"/>
    <property type="project" value="UniProtKB-EC"/>
</dbReference>
<evidence type="ECO:0000256" key="7">
    <source>
        <dbReference type="ARBA" id="ARBA00022840"/>
    </source>
</evidence>
<protein>
    <recommendedName>
        <fullName evidence="3">S-methyl-5-thioribose kinase</fullName>
        <ecNumber evidence="3">2.7.1.100</ecNumber>
    </recommendedName>
</protein>
<sequence>MAEMNNVDILLKSLQCHTDIEELSFLKDPVEVEETGDGNLNNVYRVLKKDESGLIHKSVIVKQALSYIKCLGEKYPLGVERIGIEYKALRKFHEYSPGSVPEVYFYDPNSSIVCMEDLLGYEVLRKRLIQRKFDLDIAKTIATHIAVVHRKSHIGSIGEEKLKELDAEFENSNMLSLTEQYIFTRPFTRGDPTNRCCEGVQDRLDMVYNDQEVMAAVQNFKKLFLKKKEALVHGDLHTGSLMVKGRDVRMIDIEFAYVGPCAFDIGLLLANYIFSYYHHMSIPEDHDERRKFAQLMIDACHTTGQTYLSYMTSFVGDRETYEKNLISEIAGFTGCEIIRRIIGTAHVEDLENVPYAEEDALGAGIRLLNAYQRIHTIDMLMVIALMLIF</sequence>
<comment type="similarity">
    <text evidence="1">Belongs to the methylthioribose kinase family.</text>
</comment>
<evidence type="ECO:0000259" key="8">
    <source>
        <dbReference type="Pfam" id="PF01636"/>
    </source>
</evidence>
<evidence type="ECO:0000256" key="1">
    <source>
        <dbReference type="ARBA" id="ARBA00010165"/>
    </source>
</evidence>
<evidence type="ECO:0000256" key="2">
    <source>
        <dbReference type="ARBA" id="ARBA00011738"/>
    </source>
</evidence>
<dbReference type="Gene3D" id="3.30.200.20">
    <property type="entry name" value="Phosphorylase Kinase, domain 1"/>
    <property type="match status" value="1"/>
</dbReference>
<dbReference type="PANTHER" id="PTHR34273:SF2">
    <property type="entry name" value="METHYLTHIORIBOSE KINASE"/>
    <property type="match status" value="1"/>
</dbReference>
<keyword evidence="7" id="KW-0067">ATP-binding</keyword>
<dbReference type="Gene3D" id="3.90.1200.10">
    <property type="match status" value="1"/>
</dbReference>
<name>A0AAE0TI13_9BIVA</name>
<reference evidence="9" key="1">
    <citation type="journal article" date="2021" name="Genome Biol. Evol.">
        <title>A High-Quality Reference Genome for a Parasitic Bivalve with Doubly Uniparental Inheritance (Bivalvia: Unionida).</title>
        <authorList>
            <person name="Smith C.H."/>
        </authorList>
    </citation>
    <scope>NUCLEOTIDE SEQUENCE</scope>
    <source>
        <strain evidence="9">CHS0354</strain>
    </source>
</reference>
<proteinExistence type="inferred from homology"/>
<dbReference type="InterPro" id="IPR011009">
    <property type="entry name" value="Kinase-like_dom_sf"/>
</dbReference>
<dbReference type="Proteomes" id="UP001195483">
    <property type="component" value="Unassembled WGS sequence"/>
</dbReference>
<gene>
    <name evidence="9" type="ORF">CHS0354_028097</name>
</gene>
<dbReference type="GO" id="GO:0009086">
    <property type="term" value="P:methionine biosynthetic process"/>
    <property type="evidence" value="ECO:0007669"/>
    <property type="project" value="InterPro"/>
</dbReference>
<feature type="domain" description="Aminoglycoside phosphotransferase" evidence="8">
    <location>
        <begin position="211"/>
        <end position="271"/>
    </location>
</feature>
<keyword evidence="4" id="KW-0808">Transferase</keyword>
<reference evidence="9" key="2">
    <citation type="journal article" date="2021" name="Genome Biol. Evol.">
        <title>Developing a high-quality reference genome for a parasitic bivalve with doubly uniparental inheritance (Bivalvia: Unionida).</title>
        <authorList>
            <person name="Smith C.H."/>
        </authorList>
    </citation>
    <scope>NUCLEOTIDE SEQUENCE</scope>
    <source>
        <strain evidence="9">CHS0354</strain>
        <tissue evidence="9">Mantle</tissue>
    </source>
</reference>
<reference evidence="9" key="3">
    <citation type="submission" date="2023-05" db="EMBL/GenBank/DDBJ databases">
        <authorList>
            <person name="Smith C.H."/>
        </authorList>
    </citation>
    <scope>NUCLEOTIDE SEQUENCE</scope>
    <source>
        <strain evidence="9">CHS0354</strain>
        <tissue evidence="9">Mantle</tissue>
    </source>
</reference>
<dbReference type="Pfam" id="PF01636">
    <property type="entry name" value="APH"/>
    <property type="match status" value="1"/>
</dbReference>
<comment type="subunit">
    <text evidence="2">Homodimer.</text>
</comment>
<keyword evidence="10" id="KW-1185">Reference proteome</keyword>
<dbReference type="InterPro" id="IPR002575">
    <property type="entry name" value="Aminoglycoside_PTrfase"/>
</dbReference>